<evidence type="ECO:0000256" key="7">
    <source>
        <dbReference type="SAM" id="MobiDB-lite"/>
    </source>
</evidence>
<name>A0A8H5L758_GIBSU</name>
<evidence type="ECO:0000256" key="3">
    <source>
        <dbReference type="ARBA" id="ARBA00011989"/>
    </source>
</evidence>
<dbReference type="Pfam" id="PF16363">
    <property type="entry name" value="GDP_Man_Dehyd"/>
    <property type="match status" value="1"/>
</dbReference>
<dbReference type="InterPro" id="IPR043130">
    <property type="entry name" value="CDP-OH_PTrfase_TM_dom"/>
</dbReference>
<dbReference type="Gene3D" id="3.40.50.620">
    <property type="entry name" value="HUPs"/>
    <property type="match status" value="1"/>
</dbReference>
<dbReference type="AlphaFoldDB" id="A0A8H5L758"/>
<dbReference type="GO" id="GO:0008654">
    <property type="term" value="P:phospholipid biosynthetic process"/>
    <property type="evidence" value="ECO:0007669"/>
    <property type="project" value="InterPro"/>
</dbReference>
<keyword evidence="5" id="KW-0456">Lyase</keyword>
<feature type="compositionally biased region" description="Polar residues" evidence="7">
    <location>
        <begin position="906"/>
        <end position="915"/>
    </location>
</feature>
<dbReference type="InterPro" id="IPR016040">
    <property type="entry name" value="NAD(P)-bd_dom"/>
</dbReference>
<comment type="caution">
    <text evidence="11">The sequence shown here is derived from an EMBL/GenBank/DDBJ whole genome shotgun (WGS) entry which is preliminary data.</text>
</comment>
<reference evidence="11 12" key="1">
    <citation type="submission" date="2020-05" db="EMBL/GenBank/DDBJ databases">
        <title>Identification and distribution of gene clusters putatively required for synthesis of sphingolipid metabolism inhibitors in phylogenetically diverse species of the filamentous fungus Fusarium.</title>
        <authorList>
            <person name="Kim H.-S."/>
            <person name="Busman M."/>
            <person name="Brown D.W."/>
            <person name="Divon H."/>
            <person name="Uhlig S."/>
            <person name="Proctor R.H."/>
        </authorList>
    </citation>
    <scope>NUCLEOTIDE SEQUENCE [LARGE SCALE GENOMIC DNA]</scope>
    <source>
        <strain evidence="11 12">NRRL 66333</strain>
    </source>
</reference>
<feature type="region of interest" description="Disordered" evidence="7">
    <location>
        <begin position="897"/>
        <end position="919"/>
    </location>
</feature>
<evidence type="ECO:0000313" key="11">
    <source>
        <dbReference type="EMBL" id="KAF5585431.1"/>
    </source>
</evidence>
<dbReference type="InterPro" id="IPR000462">
    <property type="entry name" value="CDP-OH_P_trans"/>
</dbReference>
<dbReference type="GeneID" id="59311977"/>
<evidence type="ECO:0000256" key="5">
    <source>
        <dbReference type="ARBA" id="ARBA00023239"/>
    </source>
</evidence>
<comment type="cofactor">
    <cofactor evidence="1">
        <name>NADP(+)</name>
        <dbReference type="ChEBI" id="CHEBI:58349"/>
    </cofactor>
</comment>
<evidence type="ECO:0000256" key="4">
    <source>
        <dbReference type="ARBA" id="ARBA00022679"/>
    </source>
</evidence>
<dbReference type="Gene3D" id="3.90.25.10">
    <property type="entry name" value="UDP-galactose 4-epimerase, domain 1"/>
    <property type="match status" value="1"/>
</dbReference>
<dbReference type="GO" id="GO:0016780">
    <property type="term" value="F:phosphotransferase activity, for other substituted phosphate groups"/>
    <property type="evidence" value="ECO:0007669"/>
    <property type="project" value="InterPro"/>
</dbReference>
<feature type="transmembrane region" description="Helical" evidence="8">
    <location>
        <begin position="20"/>
        <end position="50"/>
    </location>
</feature>
<feature type="domain" description="Cytidyltransferase-like" evidence="9">
    <location>
        <begin position="288"/>
        <end position="331"/>
    </location>
</feature>
<dbReference type="PANTHER" id="PTHR43715:SF1">
    <property type="entry name" value="GDP-MANNOSE 4,6 DEHYDRATASE"/>
    <property type="match status" value="1"/>
</dbReference>
<keyword evidence="8" id="KW-0472">Membrane</keyword>
<evidence type="ECO:0000256" key="1">
    <source>
        <dbReference type="ARBA" id="ARBA00001937"/>
    </source>
</evidence>
<evidence type="ECO:0000259" key="9">
    <source>
        <dbReference type="Pfam" id="PF01467"/>
    </source>
</evidence>
<dbReference type="InterPro" id="IPR004821">
    <property type="entry name" value="Cyt_trans-like"/>
</dbReference>
<evidence type="ECO:0000313" key="12">
    <source>
        <dbReference type="Proteomes" id="UP000547976"/>
    </source>
</evidence>
<dbReference type="PROSITE" id="PS00379">
    <property type="entry name" value="CDP_ALCOHOL_P_TRANSF"/>
    <property type="match status" value="1"/>
</dbReference>
<keyword evidence="12" id="KW-1185">Reference proteome</keyword>
<feature type="domain" description="NAD(P)-binding" evidence="10">
    <location>
        <begin position="540"/>
        <end position="863"/>
    </location>
</feature>
<dbReference type="Gene3D" id="3.40.50.720">
    <property type="entry name" value="NAD(P)-binding Rossmann-like Domain"/>
    <property type="match status" value="1"/>
</dbReference>
<evidence type="ECO:0000256" key="6">
    <source>
        <dbReference type="RuleBase" id="RU003750"/>
    </source>
</evidence>
<dbReference type="SUPFAM" id="SSF52374">
    <property type="entry name" value="Nucleotidylyl transferase"/>
    <property type="match status" value="1"/>
</dbReference>
<dbReference type="RefSeq" id="XP_036532073.1">
    <property type="nucleotide sequence ID" value="XM_036677259.1"/>
</dbReference>
<dbReference type="PANTHER" id="PTHR43715">
    <property type="entry name" value="GDP-MANNOSE 4,6-DEHYDRATASE"/>
    <property type="match status" value="1"/>
</dbReference>
<comment type="similarity">
    <text evidence="2">Belongs to the NAD(P)-dependent epimerase/dehydratase family. GDP-mannose 4,6-dehydratase subfamily.</text>
</comment>
<dbReference type="GO" id="GO:0008446">
    <property type="term" value="F:GDP-mannose 4,6-dehydratase activity"/>
    <property type="evidence" value="ECO:0007669"/>
    <property type="project" value="UniProtKB-EC"/>
</dbReference>
<dbReference type="FunFam" id="3.40.50.720:FF:000924">
    <property type="entry name" value="GDP-mannose 4,6 dehydratase"/>
    <property type="match status" value="1"/>
</dbReference>
<keyword evidence="8" id="KW-1133">Transmembrane helix</keyword>
<dbReference type="CDD" id="cd05260">
    <property type="entry name" value="GDP_MD_SDR_e"/>
    <property type="match status" value="1"/>
</dbReference>
<dbReference type="InterPro" id="IPR006368">
    <property type="entry name" value="GDP_Man_deHydtase"/>
</dbReference>
<dbReference type="InterPro" id="IPR014729">
    <property type="entry name" value="Rossmann-like_a/b/a_fold"/>
</dbReference>
<keyword evidence="4 6" id="KW-0808">Transferase</keyword>
<sequence length="936" mass="103185">MATNVPIKYDMLRRLRVADYITLSNVLAIFCAIKKSLLSAHLLIFLGYEFDRFDGIVARARNECSELGKQLDSFCDLVSFCVAPAVMIYSAGFDTAADQVALALFVCSGVTRLARFNIVAHLVPKSDRGKAMYHEGLATPYAALLISTSVAAAEWTGFLANLASGSHYPVIIFVLILSAAMVSKRLHLYIDGAYSVPAASILIFAGCWSHSPIPIWTVLCSTNSAGPTYILSRSFVTAFHSQTFAIMSLRPYLEAAYREVRLSTDTALAPLQKLDCHLKKGQDNLILVYGGSFNPPHRGHLDVLLSALHPVVNAVAVVVLPSEDFHLRHKLANSHPEFFMSRKTRAALWAEMPQVPRSKVWIWSETWYPFFTFMESAQRLCEADGYNIAFSHLIGPDNLNRADPLNNLPYRLPRILVTNKARHVPSQFLPSGQPTKWKGFGEWLAQRMTGDDNREEATLWTCRGTDSLGQRTMGYYLDFAKRPTGSDINSTAMRRDLLDRHSLNEEILGRLSTADLLSILEPVLQSMAVLSGYFRPKVAFVTGITGQDGSYLSELLLEKGYQVHGLVRSTASRREALSKPLRPGLTIHLGDMSDLGRLVHILGSIKPDEIYHLAAQSHVAVSFDTPLQTSDTNAMGTLRLLEAMRMLGLDKSTKFYNACSSEVFGSDMPAPQTEETTFHPVSPYAVTKLFQYWTTVNFREAYGFHASNGILFNHESPRRGTTFVTRKITTQVALIACGKLDFFSLGNLDAVRDWGHAKDYMQGVYLMLQQPVGGDYVLSSGKSYSVRDFVEAAFKVIGVNIEWAGTGVNEVGIDSASGTVRVKVNPEFYRPLDNQNLLGSAAKAKKILGWNPTYSFEALVEEMVLCDVDAVNTGRIFSNSYLDWVVGKAESGIGVASHSPAKSVGESHSVTTNSDGPEKISLADVEGLDAEVTTQV</sequence>
<dbReference type="SUPFAM" id="SSF51735">
    <property type="entry name" value="NAD(P)-binding Rossmann-fold domains"/>
    <property type="match status" value="1"/>
</dbReference>
<comment type="similarity">
    <text evidence="6">Belongs to the CDP-alcohol phosphatidyltransferase class-I family.</text>
</comment>
<gene>
    <name evidence="11" type="ORF">FSUBG_12468</name>
</gene>
<dbReference type="EC" id="4.2.1.47" evidence="3"/>
<dbReference type="Proteomes" id="UP000547976">
    <property type="component" value="Unassembled WGS sequence"/>
</dbReference>
<organism evidence="11 12">
    <name type="scientific">Gibberella subglutinans</name>
    <name type="common">Fusarium subglutinans</name>
    <dbReference type="NCBI Taxonomy" id="42677"/>
    <lineage>
        <taxon>Eukaryota</taxon>
        <taxon>Fungi</taxon>
        <taxon>Dikarya</taxon>
        <taxon>Ascomycota</taxon>
        <taxon>Pezizomycotina</taxon>
        <taxon>Sordariomycetes</taxon>
        <taxon>Hypocreomycetidae</taxon>
        <taxon>Hypocreales</taxon>
        <taxon>Nectriaceae</taxon>
        <taxon>Fusarium</taxon>
        <taxon>Fusarium fujikuroi species complex</taxon>
    </lineage>
</organism>
<dbReference type="GO" id="GO:0016020">
    <property type="term" value="C:membrane"/>
    <property type="evidence" value="ECO:0007669"/>
    <property type="project" value="InterPro"/>
</dbReference>
<dbReference type="Pfam" id="PF01467">
    <property type="entry name" value="CTP_transf_like"/>
    <property type="match status" value="1"/>
</dbReference>
<evidence type="ECO:0000259" key="10">
    <source>
        <dbReference type="Pfam" id="PF16363"/>
    </source>
</evidence>
<dbReference type="HAMAP" id="MF_00955">
    <property type="entry name" value="GDP_Man_dehydratase"/>
    <property type="match status" value="1"/>
</dbReference>
<accession>A0A8H5L758</accession>
<keyword evidence="8" id="KW-0812">Transmembrane</keyword>
<evidence type="ECO:0000256" key="2">
    <source>
        <dbReference type="ARBA" id="ARBA00009263"/>
    </source>
</evidence>
<dbReference type="OrthoDB" id="331544at2759"/>
<dbReference type="Gene3D" id="1.20.120.1760">
    <property type="match status" value="1"/>
</dbReference>
<dbReference type="EMBL" id="JAAOAV010000269">
    <property type="protein sequence ID" value="KAF5585431.1"/>
    <property type="molecule type" value="Genomic_DNA"/>
</dbReference>
<protein>
    <recommendedName>
        <fullName evidence="3">GDP-mannose 4,6-dehydratase</fullName>
        <ecNumber evidence="3">4.2.1.47</ecNumber>
    </recommendedName>
</protein>
<evidence type="ECO:0000256" key="8">
    <source>
        <dbReference type="SAM" id="Phobius"/>
    </source>
</evidence>
<dbReference type="Pfam" id="PF01066">
    <property type="entry name" value="CDP-OH_P_transf"/>
    <property type="match status" value="1"/>
</dbReference>
<dbReference type="NCBIfam" id="TIGR01472">
    <property type="entry name" value="gmd"/>
    <property type="match status" value="1"/>
</dbReference>
<proteinExistence type="inferred from homology"/>
<dbReference type="GO" id="GO:0042351">
    <property type="term" value="P:'de novo' GDP-L-fucose biosynthetic process"/>
    <property type="evidence" value="ECO:0007669"/>
    <property type="project" value="TreeGrafter"/>
</dbReference>
<dbReference type="InterPro" id="IPR036291">
    <property type="entry name" value="NAD(P)-bd_dom_sf"/>
</dbReference>
<dbReference type="InterPro" id="IPR048254">
    <property type="entry name" value="CDP_ALCOHOL_P_TRANSF_CS"/>
</dbReference>